<dbReference type="GO" id="GO:0016784">
    <property type="term" value="F:3-mercaptopyruvate sulfurtransferase activity"/>
    <property type="evidence" value="ECO:0007669"/>
    <property type="project" value="UniProtKB-EC"/>
</dbReference>
<dbReference type="InterPro" id="IPR001307">
    <property type="entry name" value="Thiosulphate_STrfase_CS"/>
</dbReference>
<reference evidence="5 6" key="1">
    <citation type="submission" date="2022-11" db="EMBL/GenBank/DDBJ databases">
        <title>Minimal conservation of predation-associated metabolite biosynthetic gene clusters underscores biosynthetic potential of Myxococcota including descriptions for ten novel species: Archangium lansinium sp. nov., Myxococcus landrumus sp. nov., Nannocystis bai.</title>
        <authorList>
            <person name="Ahearne A."/>
            <person name="Stevens C."/>
            <person name="Phillips K."/>
        </authorList>
    </citation>
    <scope>NUCLEOTIDE SEQUENCE [LARGE SCALE GENOMIC DNA]</scope>
    <source>
        <strain evidence="5 6">MIWBW</strain>
    </source>
</reference>
<dbReference type="PROSITE" id="PS50206">
    <property type="entry name" value="RHODANESE_3"/>
    <property type="match status" value="2"/>
</dbReference>
<comment type="caution">
    <text evidence="5">The sequence shown here is derived from an EMBL/GenBank/DDBJ whole genome shotgun (WGS) entry which is preliminary data.</text>
</comment>
<evidence type="ECO:0000256" key="2">
    <source>
        <dbReference type="ARBA" id="ARBA00022737"/>
    </source>
</evidence>
<dbReference type="EMBL" id="JAPNKA010000001">
    <property type="protein sequence ID" value="MCY1079103.1"/>
    <property type="molecule type" value="Genomic_DNA"/>
</dbReference>
<keyword evidence="2" id="KW-0677">Repeat</keyword>
<dbReference type="Gene3D" id="3.40.250.10">
    <property type="entry name" value="Rhodanese-like domain"/>
    <property type="match status" value="2"/>
</dbReference>
<protein>
    <submittedName>
        <fullName evidence="5">3-mercaptopyruvate sulfurtransferase</fullName>
        <ecNumber evidence="5">2.8.1.2</ecNumber>
    </submittedName>
</protein>
<feature type="region of interest" description="Disordered" evidence="3">
    <location>
        <begin position="178"/>
        <end position="199"/>
    </location>
</feature>
<evidence type="ECO:0000313" key="6">
    <source>
        <dbReference type="Proteomes" id="UP001207654"/>
    </source>
</evidence>
<dbReference type="SUPFAM" id="SSF52821">
    <property type="entry name" value="Rhodanese/Cell cycle control phosphatase"/>
    <property type="match status" value="2"/>
</dbReference>
<dbReference type="CDD" id="cd01448">
    <property type="entry name" value="TST_Repeat_1"/>
    <property type="match status" value="1"/>
</dbReference>
<name>A0ABT4ABP8_9BACT</name>
<accession>A0ABT4ABP8</accession>
<dbReference type="InterPro" id="IPR036873">
    <property type="entry name" value="Rhodanese-like_dom_sf"/>
</dbReference>
<dbReference type="PANTHER" id="PTHR11364:SF27">
    <property type="entry name" value="SULFURTRANSFERASE"/>
    <property type="match status" value="1"/>
</dbReference>
<feature type="domain" description="Rhodanese" evidence="4">
    <location>
        <begin position="17"/>
        <end position="134"/>
    </location>
</feature>
<organism evidence="5 6">
    <name type="scientific">Archangium lansingense</name>
    <dbReference type="NCBI Taxonomy" id="2995310"/>
    <lineage>
        <taxon>Bacteria</taxon>
        <taxon>Pseudomonadati</taxon>
        <taxon>Myxococcota</taxon>
        <taxon>Myxococcia</taxon>
        <taxon>Myxococcales</taxon>
        <taxon>Cystobacterineae</taxon>
        <taxon>Archangiaceae</taxon>
        <taxon>Archangium</taxon>
    </lineage>
</organism>
<evidence type="ECO:0000259" key="4">
    <source>
        <dbReference type="PROSITE" id="PS50206"/>
    </source>
</evidence>
<keyword evidence="1 5" id="KW-0808">Transferase</keyword>
<dbReference type="InterPro" id="IPR001763">
    <property type="entry name" value="Rhodanese-like_dom"/>
</dbReference>
<gene>
    <name evidence="5" type="primary">sseA</name>
    <name evidence="5" type="ORF">OV287_32040</name>
</gene>
<evidence type="ECO:0000313" key="5">
    <source>
        <dbReference type="EMBL" id="MCY1079103.1"/>
    </source>
</evidence>
<dbReference type="Pfam" id="PF00581">
    <property type="entry name" value="Rhodanese"/>
    <property type="match status" value="2"/>
</dbReference>
<dbReference type="NCBIfam" id="NF008557">
    <property type="entry name" value="PRK11493.1"/>
    <property type="match status" value="1"/>
</dbReference>
<keyword evidence="6" id="KW-1185">Reference proteome</keyword>
<dbReference type="EC" id="2.8.1.2" evidence="5"/>
<dbReference type="CDD" id="cd01449">
    <property type="entry name" value="TST_Repeat_2"/>
    <property type="match status" value="1"/>
</dbReference>
<dbReference type="PROSITE" id="PS00380">
    <property type="entry name" value="RHODANESE_1"/>
    <property type="match status" value="1"/>
</dbReference>
<proteinExistence type="predicted"/>
<dbReference type="PANTHER" id="PTHR11364">
    <property type="entry name" value="THIOSULFATE SULFERTANSFERASE"/>
    <property type="match status" value="1"/>
</dbReference>
<evidence type="ECO:0000256" key="3">
    <source>
        <dbReference type="SAM" id="MobiDB-lite"/>
    </source>
</evidence>
<dbReference type="InterPro" id="IPR045078">
    <property type="entry name" value="TST/MPST-like"/>
</dbReference>
<feature type="domain" description="Rhodanese" evidence="4">
    <location>
        <begin position="164"/>
        <end position="278"/>
    </location>
</feature>
<sequence>MPQDPLVSTAWLQEQLAAPDVKVVDGTWFMPADQRNPRREYALAHIPGAVFFDIDEIADTDSPLPHMLPSPARFATCVRALGIGDDARIVVYDAKGVHSAARVWWTFRAMGHENVVVLDGGLPKWRAEGRPLESDEPVPRERPFTPRFTAELVRDKEQVLRALTSGREQLVDARPANRFTGEAPEPRPGLRGGHMPGARSVPSTRVIAPDGTMLPADQLARVFEAAGVDLEQPIVTTCGSGITASILALALARLGRTRTAVYDGSWTEWGGLADTPIVTGPA</sequence>
<dbReference type="RefSeq" id="WP_267537840.1">
    <property type="nucleotide sequence ID" value="NZ_JAPNKA010000001.1"/>
</dbReference>
<evidence type="ECO:0000256" key="1">
    <source>
        <dbReference type="ARBA" id="ARBA00022679"/>
    </source>
</evidence>
<dbReference type="Proteomes" id="UP001207654">
    <property type="component" value="Unassembled WGS sequence"/>
</dbReference>
<dbReference type="SMART" id="SM00450">
    <property type="entry name" value="RHOD"/>
    <property type="match status" value="2"/>
</dbReference>